<feature type="transmembrane region" description="Helical" evidence="1">
    <location>
        <begin position="54"/>
        <end position="72"/>
    </location>
</feature>
<dbReference type="EMBL" id="CP042906">
    <property type="protein sequence ID" value="QEX17554.1"/>
    <property type="molecule type" value="Genomic_DNA"/>
</dbReference>
<protein>
    <submittedName>
        <fullName evidence="2">Metal transporter</fullName>
    </submittedName>
</protein>
<keyword evidence="3" id="KW-1185">Reference proteome</keyword>
<feature type="transmembrane region" description="Helical" evidence="1">
    <location>
        <begin position="123"/>
        <end position="141"/>
    </location>
</feature>
<reference evidence="2 3" key="1">
    <citation type="submission" date="2019-08" db="EMBL/GenBank/DDBJ databases">
        <title>Hyperibacter terrae gen. nov., sp. nov. and Hyperibacter viscosus sp. nov., two new members in the family Rhodospirillaceae isolated from the rhizosphere of Hypericum perforatum.</title>
        <authorList>
            <person name="Noviana Z."/>
        </authorList>
    </citation>
    <scope>NUCLEOTIDE SEQUENCE [LARGE SCALE GENOMIC DNA]</scope>
    <source>
        <strain evidence="2 3">R5913</strain>
    </source>
</reference>
<dbReference type="AlphaFoldDB" id="A0A5J6MJC6"/>
<feature type="transmembrane region" description="Helical" evidence="1">
    <location>
        <begin position="92"/>
        <end position="111"/>
    </location>
</feature>
<dbReference type="RefSeq" id="WP_191908104.1">
    <property type="nucleotide sequence ID" value="NZ_CP042906.1"/>
</dbReference>
<keyword evidence="1" id="KW-0812">Transmembrane</keyword>
<proteinExistence type="predicted"/>
<evidence type="ECO:0000313" key="2">
    <source>
        <dbReference type="EMBL" id="QEX17554.1"/>
    </source>
</evidence>
<dbReference type="Proteomes" id="UP000326202">
    <property type="component" value="Chromosome"/>
</dbReference>
<accession>A0A5J6MJC6</accession>
<keyword evidence="1" id="KW-1133">Transmembrane helix</keyword>
<name>A0A5J6MJC6_9PROT</name>
<feature type="transmembrane region" description="Helical" evidence="1">
    <location>
        <begin position="13"/>
        <end position="34"/>
    </location>
</feature>
<gene>
    <name evidence="2" type="ORF">FRZ44_28540</name>
</gene>
<evidence type="ECO:0000313" key="3">
    <source>
        <dbReference type="Proteomes" id="UP000326202"/>
    </source>
</evidence>
<evidence type="ECO:0000256" key="1">
    <source>
        <dbReference type="SAM" id="Phobius"/>
    </source>
</evidence>
<keyword evidence="1" id="KW-0472">Membrane</keyword>
<sequence length="150" mass="16308">MGIGDVGSWTADWLWAVPLILVVVAIHIVGLILIDRKVVVVLVHASARHRSLSWFVVVMGITAILVTILHGIEGMVWALAYHALGAISDRGAAMLYSISAMTSYGHAGVFLEAHWQMLGALEALNGMMMFGITTAFLFSIMQKLRMFAPT</sequence>
<organism evidence="2 3">
    <name type="scientific">Hypericibacter terrae</name>
    <dbReference type="NCBI Taxonomy" id="2602015"/>
    <lineage>
        <taxon>Bacteria</taxon>
        <taxon>Pseudomonadati</taxon>
        <taxon>Pseudomonadota</taxon>
        <taxon>Alphaproteobacteria</taxon>
        <taxon>Rhodospirillales</taxon>
        <taxon>Dongiaceae</taxon>
        <taxon>Hypericibacter</taxon>
    </lineage>
</organism>
<dbReference type="KEGG" id="htq:FRZ44_28540"/>